<protein>
    <submittedName>
        <fullName evidence="2">Hook-filament junction protein</fullName>
    </submittedName>
</protein>
<dbReference type="OrthoDB" id="9758307at2"/>
<dbReference type="InterPro" id="IPR001492">
    <property type="entry name" value="Flagellin"/>
</dbReference>
<gene>
    <name evidence="2" type="primary">flgL</name>
    <name evidence="2" type="ORF">NCTC10815_01255</name>
</gene>
<dbReference type="PANTHER" id="PTHR42792:SF1">
    <property type="entry name" value="FLAGELLAR HOOK-ASSOCIATED PROTEIN 3"/>
    <property type="match status" value="1"/>
</dbReference>
<dbReference type="GO" id="GO:0009424">
    <property type="term" value="C:bacterial-type flagellum hook"/>
    <property type="evidence" value="ECO:0007669"/>
    <property type="project" value="InterPro"/>
</dbReference>
<name>A0A378MEM4_LISGR</name>
<dbReference type="SUPFAM" id="SSF64518">
    <property type="entry name" value="Phase 1 flagellin"/>
    <property type="match status" value="1"/>
</dbReference>
<dbReference type="Pfam" id="PF00669">
    <property type="entry name" value="Flagellin_N"/>
    <property type="match status" value="1"/>
</dbReference>
<accession>A0A378MEM4</accession>
<sequence>MRIATNQQTNTIINQINNANVLMGKYQTQVSTGKRYETMSENPAATTQVLSYNHILNQLNREQKDVSDAKSLLTSADTSLSSMNDAMSRINAIVLQSLNGTTDEKNMNQAAEEVKGLLQSLVSLGNTDDDGRYIFSGSSTNTKPFTINSQTGVIAYNGTTDNKNFKVSDSHEVEVYHDGSQLTQIFNTINQIVQAMQSGDKDSLRGFQEQNEANLDILSNKMTSVGGQKNSVLAYDNILSSKIIDYKDRKSKVDEVDGPEAISNLNQASIAYQASLKSSVIIQQLSILNYM</sequence>
<feature type="domain" description="Flagellin N-terminal" evidence="1">
    <location>
        <begin position="3"/>
        <end position="140"/>
    </location>
</feature>
<evidence type="ECO:0000313" key="3">
    <source>
        <dbReference type="Proteomes" id="UP000254879"/>
    </source>
</evidence>
<dbReference type="InterPro" id="IPR001029">
    <property type="entry name" value="Flagellin_N"/>
</dbReference>
<dbReference type="InterPro" id="IPR013384">
    <property type="entry name" value="Flagell_FlgL"/>
</dbReference>
<dbReference type="NCBIfam" id="TIGR02550">
    <property type="entry name" value="flagell_flgL"/>
    <property type="match status" value="1"/>
</dbReference>
<dbReference type="GO" id="GO:0071973">
    <property type="term" value="P:bacterial-type flagellum-dependent cell motility"/>
    <property type="evidence" value="ECO:0007669"/>
    <property type="project" value="InterPro"/>
</dbReference>
<dbReference type="PANTHER" id="PTHR42792">
    <property type="entry name" value="FLAGELLIN"/>
    <property type="match status" value="1"/>
</dbReference>
<proteinExistence type="predicted"/>
<dbReference type="Gene3D" id="1.20.1330.10">
    <property type="entry name" value="f41 fragment of flagellin, N-terminal domain"/>
    <property type="match status" value="1"/>
</dbReference>
<evidence type="ECO:0000313" key="2">
    <source>
        <dbReference type="EMBL" id="STY43946.1"/>
    </source>
</evidence>
<evidence type="ECO:0000259" key="1">
    <source>
        <dbReference type="Pfam" id="PF00669"/>
    </source>
</evidence>
<dbReference type="EMBL" id="UGPG01000001">
    <property type="protein sequence ID" value="STY43946.1"/>
    <property type="molecule type" value="Genomic_DNA"/>
</dbReference>
<dbReference type="AlphaFoldDB" id="A0A378MEM4"/>
<dbReference type="GO" id="GO:0005198">
    <property type="term" value="F:structural molecule activity"/>
    <property type="evidence" value="ECO:0007669"/>
    <property type="project" value="InterPro"/>
</dbReference>
<dbReference type="RefSeq" id="WP_003754697.1">
    <property type="nucleotide sequence ID" value="NZ_CABKNG010000001.1"/>
</dbReference>
<dbReference type="NCBIfam" id="NF005980">
    <property type="entry name" value="PRK08073.1"/>
    <property type="match status" value="1"/>
</dbReference>
<organism evidence="2 3">
    <name type="scientific">Listeria grayi</name>
    <name type="common">Listeria murrayi</name>
    <dbReference type="NCBI Taxonomy" id="1641"/>
    <lineage>
        <taxon>Bacteria</taxon>
        <taxon>Bacillati</taxon>
        <taxon>Bacillota</taxon>
        <taxon>Bacilli</taxon>
        <taxon>Bacillales</taxon>
        <taxon>Listeriaceae</taxon>
        <taxon>Listeria</taxon>
    </lineage>
</organism>
<reference evidence="2 3" key="1">
    <citation type="submission" date="2018-06" db="EMBL/GenBank/DDBJ databases">
        <authorList>
            <consortium name="Pathogen Informatics"/>
            <person name="Doyle S."/>
        </authorList>
    </citation>
    <scope>NUCLEOTIDE SEQUENCE [LARGE SCALE GENOMIC DNA]</scope>
    <source>
        <strain evidence="3">NCTC 10815</strain>
    </source>
</reference>
<dbReference type="Proteomes" id="UP000254879">
    <property type="component" value="Unassembled WGS sequence"/>
</dbReference>